<evidence type="ECO:0000256" key="4">
    <source>
        <dbReference type="ARBA" id="ARBA00022825"/>
    </source>
</evidence>
<dbReference type="InterPro" id="IPR045051">
    <property type="entry name" value="SBT"/>
</dbReference>
<proteinExistence type="inferred from homology"/>
<name>A0A6I9R1B8_ELAGV</name>
<evidence type="ECO:0000256" key="2">
    <source>
        <dbReference type="ARBA" id="ARBA00022670"/>
    </source>
</evidence>
<dbReference type="InterPro" id="IPR046450">
    <property type="entry name" value="PA_dom_sf"/>
</dbReference>
<dbReference type="FunFam" id="3.50.30.30:FF:000005">
    <property type="entry name" value="subtilisin-like protease SBT1.5"/>
    <property type="match status" value="1"/>
</dbReference>
<dbReference type="SUPFAM" id="SSF52025">
    <property type="entry name" value="PA domain"/>
    <property type="match status" value="1"/>
</dbReference>
<keyword evidence="8" id="KW-1185">Reference proteome</keyword>
<dbReference type="GO" id="GO:0004252">
    <property type="term" value="F:serine-type endopeptidase activity"/>
    <property type="evidence" value="ECO:0007669"/>
    <property type="project" value="InterPro"/>
</dbReference>
<keyword evidence="4" id="KW-0720">Serine protease</keyword>
<evidence type="ECO:0000259" key="6">
    <source>
        <dbReference type="Pfam" id="PF00082"/>
    </source>
</evidence>
<dbReference type="InterPro" id="IPR000209">
    <property type="entry name" value="Peptidase_S8/S53_dom"/>
</dbReference>
<evidence type="ECO:0000313" key="9">
    <source>
        <dbReference type="RefSeq" id="XP_010918674.1"/>
    </source>
</evidence>
<evidence type="ECO:0000256" key="5">
    <source>
        <dbReference type="ARBA" id="ARBA00023180"/>
    </source>
</evidence>
<dbReference type="GO" id="GO:0006508">
    <property type="term" value="P:proteolysis"/>
    <property type="evidence" value="ECO:0007669"/>
    <property type="project" value="UniProtKB-KW"/>
</dbReference>
<dbReference type="InterPro" id="IPR036852">
    <property type="entry name" value="Peptidase_S8/S53_dom_sf"/>
</dbReference>
<dbReference type="RefSeq" id="XP_010918674.1">
    <property type="nucleotide sequence ID" value="XM_010920372.1"/>
</dbReference>
<dbReference type="CDD" id="cd02120">
    <property type="entry name" value="PA_subtilisin_like"/>
    <property type="match status" value="1"/>
</dbReference>
<keyword evidence="3" id="KW-0732">Signal</keyword>
<accession>A0A6I9R1B8</accession>
<evidence type="ECO:0000313" key="8">
    <source>
        <dbReference type="Proteomes" id="UP000504607"/>
    </source>
</evidence>
<dbReference type="Pfam" id="PF00082">
    <property type="entry name" value="Peptidase_S8"/>
    <property type="match status" value="1"/>
</dbReference>
<organism evidence="8 9">
    <name type="scientific">Elaeis guineensis var. tenera</name>
    <name type="common">Oil palm</name>
    <dbReference type="NCBI Taxonomy" id="51953"/>
    <lineage>
        <taxon>Eukaryota</taxon>
        <taxon>Viridiplantae</taxon>
        <taxon>Streptophyta</taxon>
        <taxon>Embryophyta</taxon>
        <taxon>Tracheophyta</taxon>
        <taxon>Spermatophyta</taxon>
        <taxon>Magnoliopsida</taxon>
        <taxon>Liliopsida</taxon>
        <taxon>Arecaceae</taxon>
        <taxon>Arecoideae</taxon>
        <taxon>Cocoseae</taxon>
        <taxon>Elaeidinae</taxon>
        <taxon>Elaeis</taxon>
    </lineage>
</organism>
<keyword evidence="4" id="KW-0378">Hydrolase</keyword>
<evidence type="ECO:0000259" key="7">
    <source>
        <dbReference type="Pfam" id="PF02225"/>
    </source>
</evidence>
<protein>
    <submittedName>
        <fullName evidence="9">Subtilisin-like protease SBT1.5</fullName>
    </submittedName>
</protein>
<evidence type="ECO:0000256" key="3">
    <source>
        <dbReference type="ARBA" id="ARBA00022729"/>
    </source>
</evidence>
<dbReference type="Gene3D" id="3.40.50.200">
    <property type="entry name" value="Peptidase S8/S53 domain"/>
    <property type="match status" value="1"/>
</dbReference>
<comment type="similarity">
    <text evidence="1">Belongs to the peptidase S8 family.</text>
</comment>
<reference evidence="9" key="1">
    <citation type="submission" date="2025-08" db="UniProtKB">
        <authorList>
            <consortium name="RefSeq"/>
        </authorList>
    </citation>
    <scope>IDENTIFICATION</scope>
</reference>
<dbReference type="Pfam" id="PF02225">
    <property type="entry name" value="PA"/>
    <property type="match status" value="1"/>
</dbReference>
<keyword evidence="5" id="KW-0325">Glycoprotein</keyword>
<keyword evidence="2" id="KW-0645">Protease</keyword>
<dbReference type="Proteomes" id="UP000504607">
    <property type="component" value="Chromosome 4"/>
</dbReference>
<dbReference type="Gene3D" id="3.50.30.30">
    <property type="match status" value="1"/>
</dbReference>
<feature type="domain" description="PA" evidence="7">
    <location>
        <begin position="32"/>
        <end position="123"/>
    </location>
</feature>
<gene>
    <name evidence="9" type="primary">LOC105042981</name>
</gene>
<dbReference type="PANTHER" id="PTHR10795">
    <property type="entry name" value="PROPROTEIN CONVERTASE SUBTILISIN/KEXIN"/>
    <property type="match status" value="1"/>
</dbReference>
<dbReference type="InterPro" id="IPR003137">
    <property type="entry name" value="PA_domain"/>
</dbReference>
<sequence length="240" mass="25030">MDRNIRMTVKLGNGLEFNGESLYQPERYNRTFYPLVYAGVGPKPDAIFCGNGSLDGLDVKGKIVLCDRGGDIARTDKGVTVQSVGGVSLILTNGPLDGYSTLADPHDHVLPASHIGYSDGVKIKSYISASSNPTVSFIFEGTILGTSPAPAIASFSSGGPSLASPGILKPDITGPGVRVLAAWPFDVGPSTVNSTGPTFNIISGTSMSTYSSSQWHSGGAQGRTSGFIQDIVESMFYSGL</sequence>
<dbReference type="SUPFAM" id="SSF52743">
    <property type="entry name" value="Subtilisin-like"/>
    <property type="match status" value="1"/>
</dbReference>
<dbReference type="InParanoid" id="A0A6I9R1B8"/>
<dbReference type="OrthoDB" id="206201at2759"/>
<dbReference type="AlphaFoldDB" id="A0A6I9R1B8"/>
<feature type="domain" description="Peptidase S8/S53" evidence="6">
    <location>
        <begin position="145"/>
        <end position="209"/>
    </location>
</feature>
<evidence type="ECO:0000256" key="1">
    <source>
        <dbReference type="ARBA" id="ARBA00011073"/>
    </source>
</evidence>